<feature type="domain" description="ABC-three component systems C-terminal" evidence="1">
    <location>
        <begin position="276"/>
        <end position="400"/>
    </location>
</feature>
<protein>
    <recommendedName>
        <fullName evidence="1">ABC-three component systems C-terminal domain-containing protein</fullName>
    </recommendedName>
</protein>
<evidence type="ECO:0000259" key="1">
    <source>
        <dbReference type="Pfam" id="PF20283"/>
    </source>
</evidence>
<gene>
    <name evidence="2" type="ORF">CTI11_06680</name>
</gene>
<evidence type="ECO:0000313" key="2">
    <source>
        <dbReference type="EMBL" id="PII36525.1"/>
    </source>
</evidence>
<reference evidence="2" key="1">
    <citation type="submission" date="2017-10" db="EMBL/GenBank/DDBJ databases">
        <title>Chryseobacterium sp. B5 is a hydrocarbonoclastic and plant growth promoting bacterium.</title>
        <authorList>
            <person name="Thijs S."/>
            <person name="Gkorezis P."/>
            <person name="Van Hamme J."/>
        </authorList>
    </citation>
    <scope>NUCLEOTIDE SEQUENCE</scope>
    <source>
        <strain evidence="2">B5</strain>
    </source>
</reference>
<dbReference type="EMBL" id="PEKC01000016">
    <property type="protein sequence ID" value="PII36525.1"/>
    <property type="molecule type" value="Genomic_DNA"/>
</dbReference>
<dbReference type="Pfam" id="PF20283">
    <property type="entry name" value="CTD7"/>
    <property type="match status" value="1"/>
</dbReference>
<accession>A0A2G7T9D9</accession>
<organism evidence="2">
    <name type="scientific">Chryseobacterium sp. B5</name>
    <dbReference type="NCBI Taxonomy" id="2050562"/>
    <lineage>
        <taxon>Bacteria</taxon>
        <taxon>Pseudomonadati</taxon>
        <taxon>Bacteroidota</taxon>
        <taxon>Flavobacteriia</taxon>
        <taxon>Flavobacteriales</taxon>
        <taxon>Weeksellaceae</taxon>
        <taxon>Chryseobacterium group</taxon>
        <taxon>Chryseobacterium</taxon>
    </lineage>
</organism>
<comment type="caution">
    <text evidence="2">The sequence shown here is derived from an EMBL/GenBank/DDBJ whole genome shotgun (WGS) entry which is preliminary data.</text>
</comment>
<proteinExistence type="predicted"/>
<name>A0A2G7T9D9_9FLAO</name>
<sequence length="403" mass="45839">MDVADSNTVHDASAAALGFYYQSQYALLMLVRLRTDDAAVAIERLDDVEIESNGQSLLYQLKHSIQENPPPVTLACVALWKTIKVWIDAIPLVSLADTRFHLVAVGTVPDSSPLMALCDEETDREPLLNAMLEEAQRVVAERADDRVNKVSLRHAARAKGCEAFLALDPTIRSSLLKRIFIKPDEVTVGEIPAELSRHLHLMPKEHRLRAAESLLAWWDLQVVYTLCGKRDRVVHRSEVEHTLSSIIPQLDEDKLTADFDMVSHPDDYQADSMLYRQIALVGGQPSDISKAVREQWRAAHQRSKWIREKPQLRSKIAKYDDKLKESWSDIHTRMVENCEMRSPNEIASMGLDVLRWTHDFAPKEVEPISSSWSGHYYVRGTYQLLAIDLTVGWHAQYLTLLKE</sequence>
<dbReference type="AlphaFoldDB" id="A0A2G7T9D9"/>
<dbReference type="InterPro" id="IPR046913">
    <property type="entry name" value="ABC-3C_CTD7"/>
</dbReference>